<gene>
    <name evidence="3" type="ORF">G9F27_002182</name>
</gene>
<keyword evidence="1" id="KW-0812">Transmembrane</keyword>
<organism evidence="3">
    <name type="scientific">Salmonella enterica</name>
    <name type="common">Salmonella choleraesuis</name>
    <dbReference type="NCBI Taxonomy" id="28901"/>
    <lineage>
        <taxon>Bacteria</taxon>
        <taxon>Pseudomonadati</taxon>
        <taxon>Pseudomonadota</taxon>
        <taxon>Gammaproteobacteria</taxon>
        <taxon>Enterobacterales</taxon>
        <taxon>Enterobacteriaceae</taxon>
        <taxon>Salmonella</taxon>
    </lineage>
</organism>
<protein>
    <submittedName>
        <fullName evidence="3">DUF4135 domain-containing protein</fullName>
    </submittedName>
</protein>
<dbReference type="Pfam" id="PF13575">
    <property type="entry name" value="DUF4135"/>
    <property type="match status" value="2"/>
</dbReference>
<dbReference type="AlphaFoldDB" id="A0A743PC76"/>
<dbReference type="InterPro" id="IPR025410">
    <property type="entry name" value="Lant_dehyd"/>
</dbReference>
<evidence type="ECO:0000256" key="1">
    <source>
        <dbReference type="SAM" id="Phobius"/>
    </source>
</evidence>
<proteinExistence type="predicted"/>
<keyword evidence="1" id="KW-0472">Membrane</keyword>
<reference evidence="3" key="1">
    <citation type="journal article" date="2018" name="Genome Biol.">
        <title>SKESA: strategic k-mer extension for scrupulous assemblies.</title>
        <authorList>
            <person name="Souvorov A."/>
            <person name="Agarwala R."/>
            <person name="Lipman D.J."/>
        </authorList>
    </citation>
    <scope>NUCLEOTIDE SEQUENCE</scope>
    <source>
        <strain evidence="3">MA.CK_00/00001968</strain>
    </source>
</reference>
<feature type="transmembrane region" description="Helical" evidence="1">
    <location>
        <begin position="588"/>
        <end position="608"/>
    </location>
</feature>
<evidence type="ECO:0000313" key="3">
    <source>
        <dbReference type="EMBL" id="HAF2128038.1"/>
    </source>
</evidence>
<comment type="caution">
    <text evidence="3">The sequence shown here is derived from an EMBL/GenBank/DDBJ whole genome shotgun (WGS) entry which is preliminary data.</text>
</comment>
<feature type="domain" description="Lantibiotic biosynthesis protein dehydration" evidence="2">
    <location>
        <begin position="126"/>
        <end position="307"/>
    </location>
</feature>
<name>A0A743PC76_SALER</name>
<sequence>MVSFKGKHRAIINLFFNEFIESINFNKESKFERCLINASAIKASNKIELYGKKVIETELEYINKNSNIKVSYDDFIMMDEPYIALWEKYPGFVELVRQLFLDLSFNFKMVRRCYEESYIDLVNLKFIDNDDDIDDIFYLNGESHDGNKNVVVFYKNKKPSFCLKLRDVNLEKKVSLFVSEFAKEIMYIDDWIDTEYIDKKGYGWVKWVERIKFSSLNEIEKYYYYFGVLLSVSSILNITDLHHENIIANVNPVTIDLETAFHCNERDDKNPRVICTHLLPHTLKYSSGVVSIEHSGIGNIFESQQYENSMVRGNTVEFLGEMKSSLEFISEIKRGFLDAYCKIKDHKKWFSEILNKVEGNTHRVLFNSTEVYYSYLNASMHPDLLRVPEKRKKYIRECLLTDRSYHGDELVLACEIDSIMNGDVPRFTCEVNGTVVFYKDKAISKLNSNIHNGYSFVKILIDSLSQKFITSEYSDLNGILNQCADIISINKVENKSKYDINSLGVIQHKLKIKMINYLKRIAKNDSTLKLYIAFNENGLEYREPPLDVFNGIAGILYLNSKLNIVDDDIIKDIHDIYLSFLKIIDEDGGVYLGGAYIGYLSCIMPLMLSYNMKQKRSLILQQIELLIS</sequence>
<keyword evidence="1" id="KW-1133">Transmembrane helix</keyword>
<reference evidence="3" key="2">
    <citation type="submission" date="2020-02" db="EMBL/GenBank/DDBJ databases">
        <authorList>
            <consortium name="NCBI Pathogen Detection Project"/>
        </authorList>
    </citation>
    <scope>NUCLEOTIDE SEQUENCE</scope>
    <source>
        <strain evidence="3">MA.CK_00/00001968</strain>
    </source>
</reference>
<evidence type="ECO:0000259" key="2">
    <source>
        <dbReference type="Pfam" id="PF13575"/>
    </source>
</evidence>
<dbReference type="EMBL" id="DAAUQX010000015">
    <property type="protein sequence ID" value="HAF2128038.1"/>
    <property type="molecule type" value="Genomic_DNA"/>
</dbReference>
<feature type="domain" description="Lantibiotic biosynthesis protein dehydration" evidence="2">
    <location>
        <begin position="314"/>
        <end position="429"/>
    </location>
</feature>
<accession>A0A743PC76</accession>